<keyword evidence="4 5" id="KW-0269">Exonuclease</keyword>
<comment type="similarity">
    <text evidence="5 6">Belongs to the XseA family.</text>
</comment>
<reference evidence="10 11" key="1">
    <citation type="submission" date="2024-03" db="EMBL/GenBank/DDBJ databases">
        <title>Community enrichment and isolation of bacterial strains for fucoidan degradation.</title>
        <authorList>
            <person name="Sichert A."/>
        </authorList>
    </citation>
    <scope>NUCLEOTIDE SEQUENCE [LARGE SCALE GENOMIC DNA]</scope>
    <source>
        <strain evidence="10 11">AS62</strain>
    </source>
</reference>
<dbReference type="NCBIfam" id="TIGR00237">
    <property type="entry name" value="xseA"/>
    <property type="match status" value="1"/>
</dbReference>
<evidence type="ECO:0000313" key="10">
    <source>
        <dbReference type="EMBL" id="MEM5500081.1"/>
    </source>
</evidence>
<evidence type="ECO:0000259" key="9">
    <source>
        <dbReference type="Pfam" id="PF13742"/>
    </source>
</evidence>
<dbReference type="PANTHER" id="PTHR30008:SF0">
    <property type="entry name" value="EXODEOXYRIBONUCLEASE 7 LARGE SUBUNIT"/>
    <property type="match status" value="1"/>
</dbReference>
<keyword evidence="3 5" id="KW-0378">Hydrolase</keyword>
<evidence type="ECO:0000256" key="1">
    <source>
        <dbReference type="ARBA" id="ARBA00022490"/>
    </source>
</evidence>
<comment type="subunit">
    <text evidence="5">Heterooligomer composed of large and small subunits.</text>
</comment>
<dbReference type="Proteomes" id="UP001477870">
    <property type="component" value="Unassembled WGS sequence"/>
</dbReference>
<evidence type="ECO:0000259" key="8">
    <source>
        <dbReference type="Pfam" id="PF02601"/>
    </source>
</evidence>
<evidence type="ECO:0000256" key="2">
    <source>
        <dbReference type="ARBA" id="ARBA00022722"/>
    </source>
</evidence>
<protein>
    <recommendedName>
        <fullName evidence="5">Exodeoxyribonuclease 7 large subunit</fullName>
        <ecNumber evidence="5">3.1.11.6</ecNumber>
    </recommendedName>
    <alternativeName>
        <fullName evidence="5">Exodeoxyribonuclease VII large subunit</fullName>
        <shortName evidence="5">Exonuclease VII large subunit</shortName>
    </alternativeName>
</protein>
<gene>
    <name evidence="5 10" type="primary">xseA</name>
    <name evidence="10" type="ORF">WNY59_00615</name>
</gene>
<keyword evidence="1 5" id="KW-0963">Cytoplasm</keyword>
<evidence type="ECO:0000256" key="3">
    <source>
        <dbReference type="ARBA" id="ARBA00022801"/>
    </source>
</evidence>
<dbReference type="EC" id="3.1.11.6" evidence="5"/>
<dbReference type="Pfam" id="PF13742">
    <property type="entry name" value="tRNA_anti_2"/>
    <property type="match status" value="1"/>
</dbReference>
<dbReference type="GO" id="GO:0008855">
    <property type="term" value="F:exodeoxyribonuclease VII activity"/>
    <property type="evidence" value="ECO:0007669"/>
    <property type="project" value="UniProtKB-EC"/>
</dbReference>
<dbReference type="EMBL" id="JBBMQO010000001">
    <property type="protein sequence ID" value="MEM5500081.1"/>
    <property type="molecule type" value="Genomic_DNA"/>
</dbReference>
<evidence type="ECO:0000256" key="6">
    <source>
        <dbReference type="RuleBase" id="RU004355"/>
    </source>
</evidence>
<dbReference type="PANTHER" id="PTHR30008">
    <property type="entry name" value="EXODEOXYRIBONUCLEASE 7 LARGE SUBUNIT"/>
    <property type="match status" value="1"/>
</dbReference>
<organism evidence="10 11">
    <name type="scientific">Ahrensia kielensis</name>
    <dbReference type="NCBI Taxonomy" id="76980"/>
    <lineage>
        <taxon>Bacteria</taxon>
        <taxon>Pseudomonadati</taxon>
        <taxon>Pseudomonadota</taxon>
        <taxon>Alphaproteobacteria</taxon>
        <taxon>Hyphomicrobiales</taxon>
        <taxon>Ahrensiaceae</taxon>
        <taxon>Ahrensia</taxon>
    </lineage>
</organism>
<comment type="subcellular location">
    <subcellularLocation>
        <location evidence="5 6">Cytoplasm</location>
    </subcellularLocation>
</comment>
<sequence length="530" mass="57743">MNDSPTPHSNVAEFSVSELSGAIKRTMEDTYGRVRVRGELGRVSRPASGHIYLDLKDDRSVIAAVIWKGAAAKMAVRPEEGLEVIATGKITTFPGQSKYQLIIDNMEPAGEGALMALLAARKRQLESEGLFDPARKQLLPYMPRVIGVVTSPTGAVIRDILHRLSDRFPSHVLVWPVRVQGESSAQEVADAVRGFNAIDGTLGIPRPDLLIVARGGGSLEDLWGFNEEVVVRAVADSDIPIISAVGHETDTTLVDFAADVRAPTPTGAAEIAVPVQAELAAQMAQLAARLRAGLSRSTDRKKERLAGLARALPHPDGLLALPRQRLDGQQIRLGAALDRFTTQKRSRLITAEAKLSPARLIQRFENVRSNLDRLSRGLPSALSRNIQTHRRELEFRAQRLSPQTINRNVKAGREQLEALERRNDLAVERLIGNRNDKTRQVSKLLDSYSYQRVLDRGFALVMDENAKPLRSSKGIVKGAGLTIQFAGDDRLAAIANGDAVPSSSKQPTAKPPKEKQAKSAPAAQTSLFDE</sequence>
<evidence type="ECO:0000313" key="11">
    <source>
        <dbReference type="Proteomes" id="UP001477870"/>
    </source>
</evidence>
<evidence type="ECO:0000256" key="5">
    <source>
        <dbReference type="HAMAP-Rule" id="MF_00378"/>
    </source>
</evidence>
<keyword evidence="2 5" id="KW-0540">Nuclease</keyword>
<dbReference type="Pfam" id="PF02601">
    <property type="entry name" value="Exonuc_VII_L"/>
    <property type="match status" value="1"/>
</dbReference>
<dbReference type="InterPro" id="IPR020579">
    <property type="entry name" value="Exonuc_VII_lsu_C"/>
</dbReference>
<comment type="caution">
    <text evidence="10">The sequence shown here is derived from an EMBL/GenBank/DDBJ whole genome shotgun (WGS) entry which is preliminary data.</text>
</comment>
<dbReference type="InterPro" id="IPR025824">
    <property type="entry name" value="OB-fold_nuc-bd_dom"/>
</dbReference>
<dbReference type="HAMAP" id="MF_00378">
    <property type="entry name" value="Exonuc_7_L"/>
    <property type="match status" value="1"/>
</dbReference>
<keyword evidence="11" id="KW-1185">Reference proteome</keyword>
<dbReference type="InterPro" id="IPR003753">
    <property type="entry name" value="Exonuc_VII_L"/>
</dbReference>
<feature type="domain" description="OB-fold nucleic acid binding" evidence="9">
    <location>
        <begin position="14"/>
        <end position="107"/>
    </location>
</feature>
<dbReference type="RefSeq" id="WP_342846029.1">
    <property type="nucleotide sequence ID" value="NZ_JBBMQO010000001.1"/>
</dbReference>
<feature type="domain" description="Exonuclease VII large subunit C-terminal" evidence="8">
    <location>
        <begin position="130"/>
        <end position="374"/>
    </location>
</feature>
<feature type="region of interest" description="Disordered" evidence="7">
    <location>
        <begin position="496"/>
        <end position="530"/>
    </location>
</feature>
<comment type="catalytic activity">
    <reaction evidence="5 6">
        <text>Exonucleolytic cleavage in either 5'- to 3'- or 3'- to 5'-direction to yield nucleoside 5'-phosphates.</text>
        <dbReference type="EC" id="3.1.11.6"/>
    </reaction>
</comment>
<evidence type="ECO:0000256" key="7">
    <source>
        <dbReference type="SAM" id="MobiDB-lite"/>
    </source>
</evidence>
<comment type="function">
    <text evidence="5">Bidirectionally degrades single-stranded DNA into large acid-insoluble oligonucleotides, which are then degraded further into small acid-soluble oligonucleotides.</text>
</comment>
<proteinExistence type="inferred from homology"/>
<evidence type="ECO:0000256" key="4">
    <source>
        <dbReference type="ARBA" id="ARBA00022839"/>
    </source>
</evidence>
<accession>A0ABU9T1S0</accession>
<dbReference type="CDD" id="cd04489">
    <property type="entry name" value="ExoVII_LU_OBF"/>
    <property type="match status" value="1"/>
</dbReference>
<name>A0ABU9T1S0_9HYPH</name>